<keyword evidence="6 14" id="KW-0479">Metal-binding</keyword>
<dbReference type="GO" id="GO:0046872">
    <property type="term" value="F:metal ion binding"/>
    <property type="evidence" value="ECO:0007669"/>
    <property type="project" value="UniProtKB-KW"/>
</dbReference>
<evidence type="ECO:0000313" key="17">
    <source>
        <dbReference type="EMBL" id="PJI84733.1"/>
    </source>
</evidence>
<evidence type="ECO:0000256" key="14">
    <source>
        <dbReference type="PIRSR" id="PIRSR004846-1"/>
    </source>
</evidence>
<evidence type="ECO:0000256" key="7">
    <source>
        <dbReference type="ARBA" id="ARBA00022729"/>
    </source>
</evidence>
<dbReference type="PROSITE" id="PS51257">
    <property type="entry name" value="PROKAR_LIPOPROTEIN"/>
    <property type="match status" value="1"/>
</dbReference>
<feature type="binding site" evidence="14">
    <location>
        <position position="202"/>
    </location>
    <ligand>
        <name>molybdate</name>
        <dbReference type="ChEBI" id="CHEBI:36264"/>
    </ligand>
</feature>
<keyword evidence="7 16" id="KW-0732">Signal</keyword>
<dbReference type="FunFam" id="3.40.190.10:FF:000030">
    <property type="entry name" value="Molybdate ABC transporter substrate-binding protein"/>
    <property type="match status" value="1"/>
</dbReference>
<evidence type="ECO:0000256" key="16">
    <source>
        <dbReference type="SAM" id="SignalP"/>
    </source>
</evidence>
<dbReference type="SUPFAM" id="SSF53850">
    <property type="entry name" value="Periplasmic binding protein-like II"/>
    <property type="match status" value="1"/>
</dbReference>
<comment type="function">
    <text evidence="10">Involved in the transport of molybdenum into the cell. Part of the binding-protein-dependent transport system ModABCD.</text>
</comment>
<comment type="subunit">
    <text evidence="11">The complex is composed of two ATP-binding proteins (ModC), two transmembrane proteins (ModB) and a solute-binding protein (ModA).</text>
</comment>
<dbReference type="GO" id="GO:0015689">
    <property type="term" value="P:molybdate ion transport"/>
    <property type="evidence" value="ECO:0007669"/>
    <property type="project" value="InterPro"/>
</dbReference>
<protein>
    <recommendedName>
        <fullName evidence="12">Molybdate-binding protein ModA</fullName>
    </recommendedName>
    <alternativeName>
        <fullName evidence="13">Molybdate/tungstate-binding protein ModA</fullName>
    </alternativeName>
</protein>
<keyword evidence="5 14" id="KW-0500">Molybdenum</keyword>
<dbReference type="Proteomes" id="UP000231586">
    <property type="component" value="Unassembled WGS sequence"/>
</dbReference>
<keyword evidence="8" id="KW-0472">Membrane</keyword>
<evidence type="ECO:0000313" key="18">
    <source>
        <dbReference type="Proteomes" id="UP000231586"/>
    </source>
</evidence>
<evidence type="ECO:0000256" key="3">
    <source>
        <dbReference type="ARBA" id="ARBA00022448"/>
    </source>
</evidence>
<dbReference type="Pfam" id="PF13531">
    <property type="entry name" value="SBP_bac_11"/>
    <property type="match status" value="1"/>
</dbReference>
<dbReference type="InterPro" id="IPR005950">
    <property type="entry name" value="ModA"/>
</dbReference>
<dbReference type="NCBIfam" id="TIGR01256">
    <property type="entry name" value="modA"/>
    <property type="match status" value="1"/>
</dbReference>
<dbReference type="InterPro" id="IPR050682">
    <property type="entry name" value="ModA/WtpA"/>
</dbReference>
<organism evidence="17 18">
    <name type="scientific">Luteimicrobium subarcticum</name>
    <dbReference type="NCBI Taxonomy" id="620910"/>
    <lineage>
        <taxon>Bacteria</taxon>
        <taxon>Bacillati</taxon>
        <taxon>Actinomycetota</taxon>
        <taxon>Actinomycetes</taxon>
        <taxon>Micrococcales</taxon>
        <taxon>Luteimicrobium</taxon>
    </lineage>
</organism>
<evidence type="ECO:0000256" key="10">
    <source>
        <dbReference type="ARBA" id="ARBA00056002"/>
    </source>
</evidence>
<sequence>MNTPTLRGVLALGGAAALVLTAACSSSEDSGSSASGTQTAGSSQTLTVFAAASLTTSFTEIADGFEKDHPGVHVQLSFAGSSDLVSQISEGAPADVFASADEANMNTLADAGLTAQTPQAFASNTMTIVTPSDNPGHVTSFQDLANPDLKVVVCAPQVPCGAAATQLEQVTGVTIAPVSEESKVTDVLAKVTSGEADAGLVYVTDAQGALAADPGSITRVDFPESKSVVNTYPIAPVKGGKTGLAEDFETYVLSDAGQQVLADAGFGEPTRSGVPRTPNVTPGATAK</sequence>
<dbReference type="PANTHER" id="PTHR30632">
    <property type="entry name" value="MOLYBDATE-BINDING PERIPLASMIC PROTEIN"/>
    <property type="match status" value="1"/>
</dbReference>
<feature type="region of interest" description="Disordered" evidence="15">
    <location>
        <begin position="265"/>
        <end position="287"/>
    </location>
</feature>
<evidence type="ECO:0000256" key="2">
    <source>
        <dbReference type="ARBA" id="ARBA00009175"/>
    </source>
</evidence>
<feature type="compositionally biased region" description="Polar residues" evidence="15">
    <location>
        <begin position="278"/>
        <end position="287"/>
    </location>
</feature>
<evidence type="ECO:0000256" key="15">
    <source>
        <dbReference type="SAM" id="MobiDB-lite"/>
    </source>
</evidence>
<reference evidence="17 18" key="1">
    <citation type="submission" date="2017-11" db="EMBL/GenBank/DDBJ databases">
        <title>Genomic Encyclopedia of Archaeal and Bacterial Type Strains, Phase II (KMG-II): From Individual Species to Whole Genera.</title>
        <authorList>
            <person name="Goeker M."/>
        </authorList>
    </citation>
    <scope>NUCLEOTIDE SEQUENCE [LARGE SCALE GENOMIC DNA]</scope>
    <source>
        <strain evidence="17 18">DSM 22413</strain>
    </source>
</reference>
<accession>A0A2M8W1D0</accession>
<dbReference type="CDD" id="cd13538">
    <property type="entry name" value="PBP2_ModA_like_1"/>
    <property type="match status" value="1"/>
</dbReference>
<name>A0A2M8W1D0_9MICO</name>
<feature type="binding site" evidence="14">
    <location>
        <position position="81"/>
    </location>
    <ligand>
        <name>molybdate</name>
        <dbReference type="ChEBI" id="CHEBI:36264"/>
    </ligand>
</feature>
<evidence type="ECO:0000256" key="12">
    <source>
        <dbReference type="ARBA" id="ARBA00073171"/>
    </source>
</evidence>
<comment type="similarity">
    <text evidence="2">Belongs to the bacterial solute-binding protein ModA family.</text>
</comment>
<dbReference type="AlphaFoldDB" id="A0A2M8W1D0"/>
<evidence type="ECO:0000256" key="11">
    <source>
        <dbReference type="ARBA" id="ARBA00062515"/>
    </source>
</evidence>
<evidence type="ECO:0000256" key="13">
    <source>
        <dbReference type="ARBA" id="ARBA00078141"/>
    </source>
</evidence>
<dbReference type="GO" id="GO:0030973">
    <property type="term" value="F:molybdate ion binding"/>
    <property type="evidence" value="ECO:0007669"/>
    <property type="project" value="TreeGrafter"/>
</dbReference>
<dbReference type="OrthoDB" id="9785015at2"/>
<feature type="signal peptide" evidence="16">
    <location>
        <begin position="1"/>
        <end position="22"/>
    </location>
</feature>
<comment type="subcellular location">
    <subcellularLocation>
        <location evidence="1">Cell membrane</location>
        <topology evidence="1">Lipid-anchor</topology>
    </subcellularLocation>
</comment>
<feature type="binding site" evidence="14">
    <location>
        <position position="184"/>
    </location>
    <ligand>
        <name>molybdate</name>
        <dbReference type="ChEBI" id="CHEBI:36264"/>
    </ligand>
</feature>
<feature type="chain" id="PRO_5039598398" description="Molybdate-binding protein ModA" evidence="16">
    <location>
        <begin position="23"/>
        <end position="287"/>
    </location>
</feature>
<evidence type="ECO:0000256" key="1">
    <source>
        <dbReference type="ARBA" id="ARBA00004193"/>
    </source>
</evidence>
<dbReference type="RefSeq" id="WP_100351279.1">
    <property type="nucleotide sequence ID" value="NZ_PGTZ01000014.1"/>
</dbReference>
<keyword evidence="9" id="KW-0826">Tungsten</keyword>
<keyword evidence="3" id="KW-0813">Transport</keyword>
<feature type="binding site" evidence="14">
    <location>
        <position position="53"/>
    </location>
    <ligand>
        <name>molybdate</name>
        <dbReference type="ChEBI" id="CHEBI:36264"/>
    </ligand>
</feature>
<gene>
    <name evidence="17" type="ORF">CLV34_3188</name>
</gene>
<evidence type="ECO:0000256" key="6">
    <source>
        <dbReference type="ARBA" id="ARBA00022723"/>
    </source>
</evidence>
<dbReference type="GO" id="GO:0005886">
    <property type="term" value="C:plasma membrane"/>
    <property type="evidence" value="ECO:0007669"/>
    <property type="project" value="UniProtKB-SubCell"/>
</dbReference>
<keyword evidence="4" id="KW-1003">Cell membrane</keyword>
<dbReference type="PIRSF" id="PIRSF004846">
    <property type="entry name" value="ModA"/>
    <property type="match status" value="1"/>
</dbReference>
<keyword evidence="18" id="KW-1185">Reference proteome</keyword>
<evidence type="ECO:0000256" key="5">
    <source>
        <dbReference type="ARBA" id="ARBA00022505"/>
    </source>
</evidence>
<proteinExistence type="inferred from homology"/>
<dbReference type="EMBL" id="PGTZ01000014">
    <property type="protein sequence ID" value="PJI84733.1"/>
    <property type="molecule type" value="Genomic_DNA"/>
</dbReference>
<evidence type="ECO:0000256" key="4">
    <source>
        <dbReference type="ARBA" id="ARBA00022475"/>
    </source>
</evidence>
<evidence type="ECO:0000256" key="9">
    <source>
        <dbReference type="ARBA" id="ARBA00023245"/>
    </source>
</evidence>
<dbReference type="Gene3D" id="3.40.190.10">
    <property type="entry name" value="Periplasmic binding protein-like II"/>
    <property type="match status" value="2"/>
</dbReference>
<evidence type="ECO:0000256" key="8">
    <source>
        <dbReference type="ARBA" id="ARBA00023136"/>
    </source>
</evidence>
<dbReference type="PANTHER" id="PTHR30632:SF0">
    <property type="entry name" value="SULFATE-BINDING PROTEIN"/>
    <property type="match status" value="1"/>
</dbReference>
<comment type="caution">
    <text evidence="17">The sequence shown here is derived from an EMBL/GenBank/DDBJ whole genome shotgun (WGS) entry which is preliminary data.</text>
</comment>